<name>A0ABT0TDM2_9FLAO</name>
<organism evidence="1 2">
    <name type="scientific">Flavobacterium fragile</name>
    <dbReference type="NCBI Taxonomy" id="2949085"/>
    <lineage>
        <taxon>Bacteria</taxon>
        <taxon>Pseudomonadati</taxon>
        <taxon>Bacteroidota</taxon>
        <taxon>Flavobacteriia</taxon>
        <taxon>Flavobacteriales</taxon>
        <taxon>Flavobacteriaceae</taxon>
        <taxon>Flavobacterium</taxon>
    </lineage>
</organism>
<reference evidence="1 2" key="1">
    <citation type="submission" date="2022-05" db="EMBL/GenBank/DDBJ databases">
        <title>Flavobacterium sp., isolated from activated sludge.</title>
        <authorList>
            <person name="Ran Q."/>
        </authorList>
    </citation>
    <scope>NUCLEOTIDE SEQUENCE [LARGE SCALE GENOMIC DNA]</scope>
    <source>
        <strain evidence="1 2">HXWNR69</strain>
    </source>
</reference>
<gene>
    <name evidence="1" type="ORF">NAT47_01455</name>
</gene>
<dbReference type="Proteomes" id="UP001203342">
    <property type="component" value="Unassembled WGS sequence"/>
</dbReference>
<proteinExistence type="predicted"/>
<comment type="caution">
    <text evidence="1">The sequence shown here is derived from an EMBL/GenBank/DDBJ whole genome shotgun (WGS) entry which is preliminary data.</text>
</comment>
<sequence length="122" mass="14640">MKKIVKIIVVFALTLFVWSFLPTNKMNYELTNLFQFELQDSKEHPQYSHFQTVELEESDFVYTELDPDFELQNSWIVLPDISYNFFKTPLRGKSNLFSLTFFSSKETIPLYDLFCNWKFHLS</sequence>
<dbReference type="EMBL" id="JAMLJN010000001">
    <property type="protein sequence ID" value="MCL9769075.1"/>
    <property type="molecule type" value="Genomic_DNA"/>
</dbReference>
<dbReference type="RefSeq" id="WP_250579650.1">
    <property type="nucleotide sequence ID" value="NZ_JAMLJN010000001.1"/>
</dbReference>
<evidence type="ECO:0000313" key="1">
    <source>
        <dbReference type="EMBL" id="MCL9769075.1"/>
    </source>
</evidence>
<keyword evidence="2" id="KW-1185">Reference proteome</keyword>
<protein>
    <submittedName>
        <fullName evidence="1">Uncharacterized protein</fullName>
    </submittedName>
</protein>
<evidence type="ECO:0000313" key="2">
    <source>
        <dbReference type="Proteomes" id="UP001203342"/>
    </source>
</evidence>
<accession>A0ABT0TDM2</accession>